<organism evidence="2">
    <name type="scientific">freshwater metagenome</name>
    <dbReference type="NCBI Taxonomy" id="449393"/>
    <lineage>
        <taxon>unclassified sequences</taxon>
        <taxon>metagenomes</taxon>
        <taxon>ecological metagenomes</taxon>
    </lineage>
</organism>
<feature type="region of interest" description="Disordered" evidence="1">
    <location>
        <begin position="1"/>
        <end position="20"/>
    </location>
</feature>
<dbReference type="EMBL" id="CAEZXV010000099">
    <property type="protein sequence ID" value="CAB4707252.1"/>
    <property type="molecule type" value="Genomic_DNA"/>
</dbReference>
<evidence type="ECO:0000313" key="2">
    <source>
        <dbReference type="EMBL" id="CAB4707252.1"/>
    </source>
</evidence>
<feature type="region of interest" description="Disordered" evidence="1">
    <location>
        <begin position="31"/>
        <end position="68"/>
    </location>
</feature>
<protein>
    <submittedName>
        <fullName evidence="2">Unannotated protein</fullName>
    </submittedName>
</protein>
<name>A0A6J6Q9Z4_9ZZZZ</name>
<feature type="compositionally biased region" description="Low complexity" evidence="1">
    <location>
        <begin position="36"/>
        <end position="47"/>
    </location>
</feature>
<gene>
    <name evidence="2" type="ORF">UFOPK2598_00899</name>
</gene>
<feature type="compositionally biased region" description="Low complexity" evidence="1">
    <location>
        <begin position="1"/>
        <end position="15"/>
    </location>
</feature>
<proteinExistence type="predicted"/>
<accession>A0A6J6Q9Z4</accession>
<reference evidence="2" key="1">
    <citation type="submission" date="2020-05" db="EMBL/GenBank/DDBJ databases">
        <authorList>
            <person name="Chiriac C."/>
            <person name="Salcher M."/>
            <person name="Ghai R."/>
            <person name="Kavagutti S V."/>
        </authorList>
    </citation>
    <scope>NUCLEOTIDE SEQUENCE</scope>
</reference>
<dbReference type="AlphaFoldDB" id="A0A6J6Q9Z4"/>
<sequence>MEKVNSLPNPSNNLSKYSELVPSDQGAIAPSEIEIESSGITSSSSTTNRVPIPSHSPQAPKGELKEKDLGSNSSIEISHFIQAIFSLKLFSRFGDLTGSSTNSRITIPLASFSAVSTESVNLCCELAFALNLSTTTSMVCFSCFLSSGISSKVNTFPSTLALENPCKVKSLNRSTNSPLRARTIGAST</sequence>
<evidence type="ECO:0000256" key="1">
    <source>
        <dbReference type="SAM" id="MobiDB-lite"/>
    </source>
</evidence>